<reference evidence="3" key="1">
    <citation type="submission" date="2021-10" db="EMBL/GenBank/DDBJ databases">
        <authorList>
            <person name="Lyu M."/>
            <person name="Wang X."/>
            <person name="Meng X."/>
            <person name="Xu K."/>
        </authorList>
    </citation>
    <scope>NUCLEOTIDE SEQUENCE</scope>
    <source>
        <strain evidence="3">A6</strain>
    </source>
</reference>
<dbReference type="InterPro" id="IPR027450">
    <property type="entry name" value="AlkB-like"/>
</dbReference>
<keyword evidence="3" id="KW-0560">Oxidoreductase</keyword>
<feature type="domain" description="Fe2OG dioxygenase" evidence="2">
    <location>
        <begin position="94"/>
        <end position="191"/>
    </location>
</feature>
<keyword evidence="4" id="KW-1185">Reference proteome</keyword>
<sequence length="213" mass="23635">MALEAIELPGARLAFDPDWLAAGEGHALFEALREGLPWERHRITVYGRTLDAPRLSCWMGDVAYRYSGTLFEPHPWPDALAPIRERLQRELDAPFNSALANLYRDGADRLGFHRDSEPELGPEPLIASISLGDTRRFRMRERNGKRSLGLDLTHGSLLVMAGATQRNWLHAVPPTARAVGPRINLTFRNVRQSSSTSNSSAITNASSRPSRAG</sequence>
<organism evidence="3 4">
    <name type="scientific">Noviluteimonas lactosilytica</name>
    <dbReference type="NCBI Taxonomy" id="2888523"/>
    <lineage>
        <taxon>Bacteria</taxon>
        <taxon>Pseudomonadati</taxon>
        <taxon>Pseudomonadota</taxon>
        <taxon>Gammaproteobacteria</taxon>
        <taxon>Lysobacterales</taxon>
        <taxon>Lysobacteraceae</taxon>
        <taxon>Noviluteimonas</taxon>
    </lineage>
</organism>
<dbReference type="PANTHER" id="PTHR31212:SF4">
    <property type="entry name" value="ALPHA-KETOGLUTARATE-DEPENDENT DIOXYGENASE ALKB HOMOLOG 3"/>
    <property type="match status" value="1"/>
</dbReference>
<dbReference type="RefSeq" id="WP_230526173.1">
    <property type="nucleotide sequence ID" value="NZ_JAJGAK010000001.1"/>
</dbReference>
<feature type="region of interest" description="Disordered" evidence="1">
    <location>
        <begin position="190"/>
        <end position="213"/>
    </location>
</feature>
<protein>
    <submittedName>
        <fullName evidence="3">Alpha-ketoglutarate-dependent dioxygenase AlkB</fullName>
    </submittedName>
</protein>
<name>A0ABS8JG70_9GAMM</name>
<dbReference type="Gene3D" id="2.60.120.590">
    <property type="entry name" value="Alpha-ketoglutarate-dependent dioxygenase AlkB-like"/>
    <property type="match status" value="1"/>
</dbReference>
<dbReference type="SUPFAM" id="SSF51197">
    <property type="entry name" value="Clavaminate synthase-like"/>
    <property type="match status" value="1"/>
</dbReference>
<dbReference type="Pfam" id="PF13532">
    <property type="entry name" value="2OG-FeII_Oxy_2"/>
    <property type="match status" value="1"/>
</dbReference>
<evidence type="ECO:0000313" key="3">
    <source>
        <dbReference type="EMBL" id="MCC8362587.1"/>
    </source>
</evidence>
<dbReference type="PANTHER" id="PTHR31212">
    <property type="entry name" value="ALPHA-KETOGLUTARATE-DEPENDENT DIOXYGENASE ALKB HOMOLOG 3"/>
    <property type="match status" value="1"/>
</dbReference>
<keyword evidence="3" id="KW-0223">Dioxygenase</keyword>
<dbReference type="PROSITE" id="PS51471">
    <property type="entry name" value="FE2OG_OXY"/>
    <property type="match status" value="1"/>
</dbReference>
<dbReference type="GO" id="GO:0051213">
    <property type="term" value="F:dioxygenase activity"/>
    <property type="evidence" value="ECO:0007669"/>
    <property type="project" value="UniProtKB-KW"/>
</dbReference>
<accession>A0ABS8JG70</accession>
<dbReference type="InterPro" id="IPR032854">
    <property type="entry name" value="ALKBH3"/>
</dbReference>
<dbReference type="InterPro" id="IPR037151">
    <property type="entry name" value="AlkB-like_sf"/>
</dbReference>
<proteinExistence type="predicted"/>
<comment type="caution">
    <text evidence="3">The sequence shown here is derived from an EMBL/GenBank/DDBJ whole genome shotgun (WGS) entry which is preliminary data.</text>
</comment>
<dbReference type="Proteomes" id="UP001165293">
    <property type="component" value="Unassembled WGS sequence"/>
</dbReference>
<dbReference type="EMBL" id="JAJGAK010000001">
    <property type="protein sequence ID" value="MCC8362587.1"/>
    <property type="molecule type" value="Genomic_DNA"/>
</dbReference>
<evidence type="ECO:0000259" key="2">
    <source>
        <dbReference type="PROSITE" id="PS51471"/>
    </source>
</evidence>
<evidence type="ECO:0000313" key="4">
    <source>
        <dbReference type="Proteomes" id="UP001165293"/>
    </source>
</evidence>
<evidence type="ECO:0000256" key="1">
    <source>
        <dbReference type="SAM" id="MobiDB-lite"/>
    </source>
</evidence>
<dbReference type="InterPro" id="IPR005123">
    <property type="entry name" value="Oxoglu/Fe-dep_dioxygenase_dom"/>
</dbReference>
<feature type="compositionally biased region" description="Low complexity" evidence="1">
    <location>
        <begin position="193"/>
        <end position="207"/>
    </location>
</feature>
<gene>
    <name evidence="3" type="ORF">LK996_05805</name>
</gene>